<gene>
    <name evidence="2" type="ORF">DT351_03190</name>
</gene>
<proteinExistence type="predicted"/>
<protein>
    <recommendedName>
        <fullName evidence="4">Zinc ribbon domain-containing protein</fullName>
    </recommendedName>
</protein>
<sequence length="96" mass="10750">MRDLKEWSQIGQQLADQGTPLFCPKCNFNLKGERFCPNCNTKIVYPGENSNDSINKMIKFGDRMNKAGNSMSNFGTSMTIGCTIPVLIIILIILFL</sequence>
<evidence type="ECO:0000313" key="3">
    <source>
        <dbReference type="Proteomes" id="UP000257607"/>
    </source>
</evidence>
<name>A0A385ADJ0_LATCU</name>
<accession>A0A385ADJ0</accession>
<reference evidence="2 3" key="1">
    <citation type="submission" date="2018-07" db="EMBL/GenBank/DDBJ databases">
        <title>Lactobacillus curvatus genome sequence.</title>
        <authorList>
            <person name="Prechtl R."/>
        </authorList>
    </citation>
    <scope>NUCLEOTIDE SEQUENCE [LARGE SCALE GENOMIC DNA]</scope>
    <source>
        <strain evidence="2 3">TMW 1.1928</strain>
    </source>
</reference>
<evidence type="ECO:0008006" key="4">
    <source>
        <dbReference type="Google" id="ProtNLM"/>
    </source>
</evidence>
<dbReference type="AlphaFoldDB" id="A0A385ADJ0"/>
<evidence type="ECO:0000256" key="1">
    <source>
        <dbReference type="SAM" id="Phobius"/>
    </source>
</evidence>
<keyword evidence="1" id="KW-1133">Transmembrane helix</keyword>
<keyword evidence="1" id="KW-0472">Membrane</keyword>
<organism evidence="2 3">
    <name type="scientific">Latilactobacillus curvatus</name>
    <name type="common">Lactobacillus curvatus</name>
    <dbReference type="NCBI Taxonomy" id="28038"/>
    <lineage>
        <taxon>Bacteria</taxon>
        <taxon>Bacillati</taxon>
        <taxon>Bacillota</taxon>
        <taxon>Bacilli</taxon>
        <taxon>Lactobacillales</taxon>
        <taxon>Lactobacillaceae</taxon>
        <taxon>Latilactobacillus</taxon>
    </lineage>
</organism>
<keyword evidence="1" id="KW-0812">Transmembrane</keyword>
<dbReference type="SUPFAM" id="SSF161187">
    <property type="entry name" value="YfgJ-like"/>
    <property type="match status" value="1"/>
</dbReference>
<dbReference type="Proteomes" id="UP000257607">
    <property type="component" value="Chromosome"/>
</dbReference>
<evidence type="ECO:0000313" key="2">
    <source>
        <dbReference type="EMBL" id="AXN35416.1"/>
    </source>
</evidence>
<feature type="transmembrane region" description="Helical" evidence="1">
    <location>
        <begin position="73"/>
        <end position="95"/>
    </location>
</feature>
<dbReference type="RefSeq" id="WP_099769380.1">
    <property type="nucleotide sequence ID" value="NZ_CP031003.1"/>
</dbReference>
<dbReference type="EMBL" id="CP031003">
    <property type="protein sequence ID" value="AXN35416.1"/>
    <property type="molecule type" value="Genomic_DNA"/>
</dbReference>